<dbReference type="Proteomes" id="UP000887561">
    <property type="component" value="Unplaced"/>
</dbReference>
<sequence length="404" mass="46290">MTNQHSKFCGNTCPSTSTYGLTNSFCSQHQSKCSSELASLTSLLVHLCLTGSDVCEQQSIACFILKKFEKEINKMSTTFDFIEASPIFVSSPTTSKSELIVAKEFKTKKLPNRNSIKSSISFSGENEEKIKKRSGNISKNIELNKSFKEEKQNQKKPLKSFPGRLSKSKSLKAKNSFKSSKNEESTSSLQRPSSKRKIKQKSNIVGIKLRRPNTSGGNLNKKLKSPICSAHKSRQQQKRKFSFDGKNEKQLFKKEINSTNNPTLLEYIIKSFEFTNDSFCLFVFCKLINGYIEYCESLVKQNRLRFLVKLDLISHLLRVIRKRFDFFEKWEILDNLIVDFLAKIILLISEKDKKFVLKVRLSGVLTLLANYLFFNDSIDKQIIFSSQNINLFKLLIKSLNSSKF</sequence>
<proteinExistence type="predicted"/>
<keyword evidence="2" id="KW-1185">Reference proteome</keyword>
<organism evidence="2 3">
    <name type="scientific">Meloidogyne javanica</name>
    <name type="common">Root-knot nematode worm</name>
    <dbReference type="NCBI Taxonomy" id="6303"/>
    <lineage>
        <taxon>Eukaryota</taxon>
        <taxon>Metazoa</taxon>
        <taxon>Ecdysozoa</taxon>
        <taxon>Nematoda</taxon>
        <taxon>Chromadorea</taxon>
        <taxon>Rhabditida</taxon>
        <taxon>Tylenchina</taxon>
        <taxon>Tylenchomorpha</taxon>
        <taxon>Tylenchoidea</taxon>
        <taxon>Meloidogynidae</taxon>
        <taxon>Meloidogyninae</taxon>
        <taxon>Meloidogyne</taxon>
        <taxon>Meloidogyne incognita group</taxon>
    </lineage>
</organism>
<reference evidence="3" key="1">
    <citation type="submission" date="2022-11" db="UniProtKB">
        <authorList>
            <consortium name="WormBaseParasite"/>
        </authorList>
    </citation>
    <scope>IDENTIFICATION</scope>
</reference>
<dbReference type="WBParaSite" id="scaffold19543_cov435.g19258">
    <property type="protein sequence ID" value="scaffold19543_cov435.g19258"/>
    <property type="gene ID" value="scaffold19543_cov435.g19258"/>
</dbReference>
<evidence type="ECO:0000256" key="1">
    <source>
        <dbReference type="SAM" id="MobiDB-lite"/>
    </source>
</evidence>
<protein>
    <submittedName>
        <fullName evidence="3">Wings apart-like protein C-terminal domain-containing protein</fullName>
    </submittedName>
</protein>
<evidence type="ECO:0000313" key="3">
    <source>
        <dbReference type="WBParaSite" id="scaffold19543_cov435.g19258"/>
    </source>
</evidence>
<dbReference type="Pfam" id="PF25571">
    <property type="entry name" value="TPR_CCP1_N"/>
    <property type="match status" value="1"/>
</dbReference>
<accession>A0A915LU81</accession>
<feature type="region of interest" description="Disordered" evidence="1">
    <location>
        <begin position="142"/>
        <end position="224"/>
    </location>
</feature>
<evidence type="ECO:0000313" key="2">
    <source>
        <dbReference type="Proteomes" id="UP000887561"/>
    </source>
</evidence>
<name>A0A915LU81_MELJA</name>
<dbReference type="AlphaFoldDB" id="A0A915LU81"/>